<dbReference type="Proteomes" id="UP001367508">
    <property type="component" value="Unassembled WGS sequence"/>
</dbReference>
<reference evidence="2 3" key="1">
    <citation type="submission" date="2024-01" db="EMBL/GenBank/DDBJ databases">
        <title>The genomes of 5 underutilized Papilionoideae crops provide insights into root nodulation and disease resistanc.</title>
        <authorList>
            <person name="Jiang F."/>
        </authorList>
    </citation>
    <scope>NUCLEOTIDE SEQUENCE [LARGE SCALE GENOMIC DNA]</scope>
    <source>
        <strain evidence="2">LVBAO_FW01</strain>
        <tissue evidence="2">Leaves</tissue>
    </source>
</reference>
<sequence>MAERKLNINAPLMSVRRSSATPPSLIEAKKKILEKRASLPYYKSDMTLDQVTEPVAVPFNWEHIPGRRKGNGRSEPLPTKGTSMTPSPRLPPGKSTNATKQPVEKESKAANRFKSSNKSKSFSVSVVKIDCDRERKTEKIVERRLSNVEYDKDNDDDVYSDALETLSPTESFSMNCSVSGVSGLDNLDANKSGNFSTDQQTRDFMMSRFLPAAKAMTLQPSQYSSKKQSVLVEQQPRDLSKLVREEKRPLINKHFTDIIPYTAQCQEKESEDEGDDYDYGYDDNSANISAKGCGLLPQLHIRNSLCLLNPVAGMKMKNQGPLSSGSEVGKPNKISHIRSFSPVPAVKKAWEAIHKNKSSSGAGSPDMQEGRKKWTSDSNRFTYSGELLPGRLSPFRRSRAAAAGISPCRSKPQSPFRGTKLLGDSKEAENYKFGKVKFYSGALGNIQDVISQGARRTSYSGNLTFEKTLYIDTAGTVKLSSSNLNSVDNKRRVDTVAVGLDRRNGKENSSSLESSQDIKHVQAVEEKDTIDSEVSSSMDSNQPTLYSILNLTDKDKDEGLTTDQNPNQEPMSLPLMQGTFAEDSKIDTQQIVLASGSGKGRAESAVSPLPPPLPKSPSESWLWRALPKVSVKNSFLHSNQATQSQAKRHDSNTTSGNIKWETIVKTSNLHHDHVRYSQELPTYKSQHSKS</sequence>
<dbReference type="InterPro" id="IPR007789">
    <property type="entry name" value="DUF688"/>
</dbReference>
<protein>
    <submittedName>
        <fullName evidence="2">Uncharacterized protein</fullName>
    </submittedName>
</protein>
<dbReference type="AlphaFoldDB" id="A0AAN9JX47"/>
<feature type="region of interest" description="Disordered" evidence="1">
    <location>
        <begin position="500"/>
        <end position="520"/>
    </location>
</feature>
<evidence type="ECO:0000313" key="3">
    <source>
        <dbReference type="Proteomes" id="UP001367508"/>
    </source>
</evidence>
<evidence type="ECO:0000256" key="1">
    <source>
        <dbReference type="SAM" id="MobiDB-lite"/>
    </source>
</evidence>
<name>A0AAN9JX47_CANGL</name>
<comment type="caution">
    <text evidence="2">The sequence shown here is derived from an EMBL/GenBank/DDBJ whole genome shotgun (WGS) entry which is preliminary data.</text>
</comment>
<proteinExistence type="predicted"/>
<keyword evidence="3" id="KW-1185">Reference proteome</keyword>
<feature type="region of interest" description="Disordered" evidence="1">
    <location>
        <begin position="596"/>
        <end position="617"/>
    </location>
</feature>
<dbReference type="Pfam" id="PF05097">
    <property type="entry name" value="DUF688"/>
    <property type="match status" value="1"/>
</dbReference>
<gene>
    <name evidence="2" type="ORF">VNO77_44480</name>
</gene>
<feature type="region of interest" description="Disordered" evidence="1">
    <location>
        <begin position="355"/>
        <end position="377"/>
    </location>
</feature>
<feature type="region of interest" description="Disordered" evidence="1">
    <location>
        <begin position="1"/>
        <end position="22"/>
    </location>
</feature>
<feature type="region of interest" description="Disordered" evidence="1">
    <location>
        <begin position="637"/>
        <end position="657"/>
    </location>
</feature>
<accession>A0AAN9JX47</accession>
<dbReference type="PANTHER" id="PTHR33671:SF3">
    <property type="entry name" value="F28N24.8 PROTEIN"/>
    <property type="match status" value="1"/>
</dbReference>
<organism evidence="2 3">
    <name type="scientific">Canavalia gladiata</name>
    <name type="common">Sword bean</name>
    <name type="synonym">Dolichos gladiatus</name>
    <dbReference type="NCBI Taxonomy" id="3824"/>
    <lineage>
        <taxon>Eukaryota</taxon>
        <taxon>Viridiplantae</taxon>
        <taxon>Streptophyta</taxon>
        <taxon>Embryophyta</taxon>
        <taxon>Tracheophyta</taxon>
        <taxon>Spermatophyta</taxon>
        <taxon>Magnoliopsida</taxon>
        <taxon>eudicotyledons</taxon>
        <taxon>Gunneridae</taxon>
        <taxon>Pentapetalae</taxon>
        <taxon>rosids</taxon>
        <taxon>fabids</taxon>
        <taxon>Fabales</taxon>
        <taxon>Fabaceae</taxon>
        <taxon>Papilionoideae</taxon>
        <taxon>50 kb inversion clade</taxon>
        <taxon>NPAAA clade</taxon>
        <taxon>indigoferoid/millettioid clade</taxon>
        <taxon>Phaseoleae</taxon>
        <taxon>Canavalia</taxon>
    </lineage>
</organism>
<feature type="region of interest" description="Disordered" evidence="1">
    <location>
        <begin position="62"/>
        <end position="115"/>
    </location>
</feature>
<evidence type="ECO:0000313" key="2">
    <source>
        <dbReference type="EMBL" id="KAK7306533.1"/>
    </source>
</evidence>
<dbReference type="EMBL" id="JAYMYQ010000011">
    <property type="protein sequence ID" value="KAK7306533.1"/>
    <property type="molecule type" value="Genomic_DNA"/>
</dbReference>
<dbReference type="PANTHER" id="PTHR33671">
    <property type="entry name" value="N-METHYLTRANSFERASE, PUTATIVE (DUF688)-RELATED"/>
    <property type="match status" value="1"/>
</dbReference>